<evidence type="ECO:0000313" key="2">
    <source>
        <dbReference type="Proteomes" id="UP000887565"/>
    </source>
</evidence>
<dbReference type="SUPFAM" id="SSF90112">
    <property type="entry name" value="Neurotransmitter-gated ion-channel transmembrane pore"/>
    <property type="match status" value="1"/>
</dbReference>
<reference evidence="3" key="1">
    <citation type="submission" date="2022-11" db="UniProtKB">
        <authorList>
            <consortium name="WormBaseParasite"/>
        </authorList>
    </citation>
    <scope>IDENTIFICATION</scope>
</reference>
<evidence type="ECO:0000256" key="1">
    <source>
        <dbReference type="SAM" id="Phobius"/>
    </source>
</evidence>
<dbReference type="InterPro" id="IPR036719">
    <property type="entry name" value="Neuro-gated_channel_TM_sf"/>
</dbReference>
<dbReference type="Proteomes" id="UP000887565">
    <property type="component" value="Unplaced"/>
</dbReference>
<keyword evidence="1" id="KW-1133">Transmembrane helix</keyword>
<dbReference type="WBParaSite" id="nRc.2.0.1.t31812-RA">
    <property type="protein sequence ID" value="nRc.2.0.1.t31812-RA"/>
    <property type="gene ID" value="nRc.2.0.1.g31812"/>
</dbReference>
<dbReference type="Gene3D" id="1.20.58.390">
    <property type="entry name" value="Neurotransmitter-gated ion-channel transmembrane domain"/>
    <property type="match status" value="1"/>
</dbReference>
<evidence type="ECO:0000313" key="3">
    <source>
        <dbReference type="WBParaSite" id="nRc.2.0.1.t31812-RA"/>
    </source>
</evidence>
<name>A0A915JZH9_ROMCU</name>
<keyword evidence="1" id="KW-0472">Membrane</keyword>
<organism evidence="2 3">
    <name type="scientific">Romanomermis culicivorax</name>
    <name type="common">Nematode worm</name>
    <dbReference type="NCBI Taxonomy" id="13658"/>
    <lineage>
        <taxon>Eukaryota</taxon>
        <taxon>Metazoa</taxon>
        <taxon>Ecdysozoa</taxon>
        <taxon>Nematoda</taxon>
        <taxon>Enoplea</taxon>
        <taxon>Dorylaimia</taxon>
        <taxon>Mermithida</taxon>
        <taxon>Mermithoidea</taxon>
        <taxon>Mermithidae</taxon>
        <taxon>Romanomermis</taxon>
    </lineage>
</organism>
<feature type="transmembrane region" description="Helical" evidence="1">
    <location>
        <begin position="19"/>
        <end position="45"/>
    </location>
</feature>
<dbReference type="InterPro" id="IPR038050">
    <property type="entry name" value="Neuro_actylchol_rec"/>
</dbReference>
<dbReference type="GO" id="GO:0006811">
    <property type="term" value="P:monoatomic ion transport"/>
    <property type="evidence" value="ECO:0007669"/>
    <property type="project" value="InterPro"/>
</dbReference>
<sequence>FAIYLSETLPPTTENFPPIGLFVIFNVTFVAVVLLCNVVTTCLYYKGDQRVPDWALSVVLS</sequence>
<keyword evidence="1" id="KW-0812">Transmembrane</keyword>
<dbReference type="GO" id="GO:0016020">
    <property type="term" value="C:membrane"/>
    <property type="evidence" value="ECO:0007669"/>
    <property type="project" value="InterPro"/>
</dbReference>
<proteinExistence type="predicted"/>
<protein>
    <submittedName>
        <fullName evidence="3">Uncharacterized protein</fullName>
    </submittedName>
</protein>
<keyword evidence="2" id="KW-1185">Reference proteome</keyword>
<dbReference type="AlphaFoldDB" id="A0A915JZH9"/>
<accession>A0A915JZH9</accession>